<evidence type="ECO:0000256" key="4">
    <source>
        <dbReference type="SAM" id="SignalP"/>
    </source>
</evidence>
<feature type="signal peptide" evidence="4">
    <location>
        <begin position="1"/>
        <end position="17"/>
    </location>
</feature>
<dbReference type="PROSITE" id="PS00086">
    <property type="entry name" value="CYTOCHROME_P450"/>
    <property type="match status" value="1"/>
</dbReference>
<name>A0ABR4D4L7_9PEZI</name>
<evidence type="ECO:0000313" key="5">
    <source>
        <dbReference type="EMBL" id="KAL2265314.1"/>
    </source>
</evidence>
<keyword evidence="3" id="KW-0560">Oxidoreductase</keyword>
<dbReference type="Pfam" id="PF00067">
    <property type="entry name" value="p450"/>
    <property type="match status" value="1"/>
</dbReference>
<evidence type="ECO:0008006" key="7">
    <source>
        <dbReference type="Google" id="ProtNLM"/>
    </source>
</evidence>
<proteinExistence type="inferred from homology"/>
<dbReference type="RefSeq" id="XP_070864041.1">
    <property type="nucleotide sequence ID" value="XM_071013123.1"/>
</dbReference>
<comment type="caution">
    <text evidence="5">The sequence shown here is derived from an EMBL/GenBank/DDBJ whole genome shotgun (WGS) entry which is preliminary data.</text>
</comment>
<gene>
    <name evidence="5" type="ORF">VTJ83DRAFT_6414</name>
</gene>
<dbReference type="EMBL" id="JAZGUE010000006">
    <property type="protein sequence ID" value="KAL2265314.1"/>
    <property type="molecule type" value="Genomic_DNA"/>
</dbReference>
<dbReference type="GeneID" id="98127767"/>
<dbReference type="InterPro" id="IPR001128">
    <property type="entry name" value="Cyt_P450"/>
</dbReference>
<keyword evidence="1 3" id="KW-0479">Metal-binding</keyword>
<evidence type="ECO:0000256" key="1">
    <source>
        <dbReference type="ARBA" id="ARBA00022723"/>
    </source>
</evidence>
<evidence type="ECO:0000256" key="3">
    <source>
        <dbReference type="RuleBase" id="RU000461"/>
    </source>
</evidence>
<comment type="similarity">
    <text evidence="3">Belongs to the cytochrome P450 family.</text>
</comment>
<dbReference type="SUPFAM" id="SSF48264">
    <property type="entry name" value="Cytochrome P450"/>
    <property type="match status" value="1"/>
</dbReference>
<feature type="chain" id="PRO_5046540194" description="Cytochrome P450" evidence="4">
    <location>
        <begin position="18"/>
        <end position="469"/>
    </location>
</feature>
<sequence>MLLTLTLLVCLYLAARYYRPQPQALEKWIKTQLDIANFKYAGATTIEERLLLRATENQRLRAAFGIENSLTTESLTTHKRFLNAVSGILNRPDRRWANLYYLAERLINARLSTESQRGYLRRSNDNCRVRLAELVRCVVLAVVLQDSFGLSAAGIPWEYLIIITREINEQWLRSKRAPHQVGKSALLNATIRQLGEIRGAAVSSLAGPGHDGDDNRERILSPEEVLGLLMPQYETLWRVVLLTFVTAFHYQPEAYRDAKRRIADVPGCLGDPRREGEALKLAKVSQWACAAFPLRRFASSSVPPLTTRLRAQEGLRLYPSNKHLYRSSARLLSAGEKTAPESTAESRTYHPQQVRTLAANITTLHRHPSIWGPDALAFRPSRFDETALTHLQRAAYVPFSLGKHQCPAKRGAFGERMIVTLVAGLGRCLDSDRGHVEFGGRVPDMFWQPGEGLPTGRDDMEEWAYVVWA</sequence>
<evidence type="ECO:0000313" key="6">
    <source>
        <dbReference type="Proteomes" id="UP001600064"/>
    </source>
</evidence>
<keyword evidence="4" id="KW-0732">Signal</keyword>
<keyword evidence="2 3" id="KW-0408">Iron</keyword>
<dbReference type="InterPro" id="IPR036396">
    <property type="entry name" value="Cyt_P450_sf"/>
</dbReference>
<reference evidence="5 6" key="1">
    <citation type="journal article" date="2024" name="Commun. Biol.">
        <title>Comparative genomic analysis of thermophilic fungi reveals convergent evolutionary adaptations and gene losses.</title>
        <authorList>
            <person name="Steindorff A.S."/>
            <person name="Aguilar-Pontes M.V."/>
            <person name="Robinson A.J."/>
            <person name="Andreopoulos B."/>
            <person name="LaButti K."/>
            <person name="Kuo A."/>
            <person name="Mondo S."/>
            <person name="Riley R."/>
            <person name="Otillar R."/>
            <person name="Haridas S."/>
            <person name="Lipzen A."/>
            <person name="Grimwood J."/>
            <person name="Schmutz J."/>
            <person name="Clum A."/>
            <person name="Reid I.D."/>
            <person name="Moisan M.C."/>
            <person name="Butler G."/>
            <person name="Nguyen T.T.M."/>
            <person name="Dewar K."/>
            <person name="Conant G."/>
            <person name="Drula E."/>
            <person name="Henrissat B."/>
            <person name="Hansel C."/>
            <person name="Singer S."/>
            <person name="Hutchinson M.I."/>
            <person name="de Vries R.P."/>
            <person name="Natvig D.O."/>
            <person name="Powell A.J."/>
            <person name="Tsang A."/>
            <person name="Grigoriev I.V."/>
        </authorList>
    </citation>
    <scope>NUCLEOTIDE SEQUENCE [LARGE SCALE GENOMIC DNA]</scope>
    <source>
        <strain evidence="5 6">ATCC 22073</strain>
    </source>
</reference>
<accession>A0ABR4D4L7</accession>
<keyword evidence="3" id="KW-0349">Heme</keyword>
<protein>
    <recommendedName>
        <fullName evidence="7">Cytochrome P450</fullName>
    </recommendedName>
</protein>
<organism evidence="5 6">
    <name type="scientific">Remersonia thermophila</name>
    <dbReference type="NCBI Taxonomy" id="72144"/>
    <lineage>
        <taxon>Eukaryota</taxon>
        <taxon>Fungi</taxon>
        <taxon>Dikarya</taxon>
        <taxon>Ascomycota</taxon>
        <taxon>Pezizomycotina</taxon>
        <taxon>Sordariomycetes</taxon>
        <taxon>Sordariomycetidae</taxon>
        <taxon>Sordariales</taxon>
        <taxon>Sordariales incertae sedis</taxon>
        <taxon>Remersonia</taxon>
    </lineage>
</organism>
<dbReference type="InterPro" id="IPR017972">
    <property type="entry name" value="Cyt_P450_CS"/>
</dbReference>
<evidence type="ECO:0000256" key="2">
    <source>
        <dbReference type="ARBA" id="ARBA00023004"/>
    </source>
</evidence>
<dbReference type="Gene3D" id="1.10.630.10">
    <property type="entry name" value="Cytochrome P450"/>
    <property type="match status" value="1"/>
</dbReference>
<dbReference type="Proteomes" id="UP001600064">
    <property type="component" value="Unassembled WGS sequence"/>
</dbReference>
<keyword evidence="3" id="KW-0503">Monooxygenase</keyword>
<keyword evidence="6" id="KW-1185">Reference proteome</keyword>